<dbReference type="STRING" id="642492.Clole_2548"/>
<dbReference type="KEGG" id="cle:Clole_2548"/>
<reference evidence="1 2" key="1">
    <citation type="journal article" date="2011" name="J. Bacteriol.">
        <title>Complete genome sequence of the cellulose-degrading bacterium Cellulosilyticum lentocellum.</title>
        <authorList>
            <consortium name="US DOE Joint Genome Institute"/>
            <person name="Miller D.A."/>
            <person name="Suen G."/>
            <person name="Bruce D."/>
            <person name="Copeland A."/>
            <person name="Cheng J.F."/>
            <person name="Detter C."/>
            <person name="Goodwin L.A."/>
            <person name="Han C.S."/>
            <person name="Hauser L.J."/>
            <person name="Land M.L."/>
            <person name="Lapidus A."/>
            <person name="Lucas S."/>
            <person name="Meincke L."/>
            <person name="Pitluck S."/>
            <person name="Tapia R."/>
            <person name="Teshima H."/>
            <person name="Woyke T."/>
            <person name="Fox B.G."/>
            <person name="Angert E.R."/>
            <person name="Currie C.R."/>
        </authorList>
    </citation>
    <scope>NUCLEOTIDE SEQUENCE [LARGE SCALE GENOMIC DNA]</scope>
    <source>
        <strain evidence="2">ATCC 49066 / DSM 5427 / NCIMB 11756 / RHM5</strain>
    </source>
</reference>
<evidence type="ECO:0000313" key="2">
    <source>
        <dbReference type="Proteomes" id="UP000008467"/>
    </source>
</evidence>
<dbReference type="Proteomes" id="UP000008467">
    <property type="component" value="Chromosome"/>
</dbReference>
<sequence length="162" mass="18732">MKRIILIGLCISLLFVVGCQKKAVEPYALTKEAKEALSEEEQTFYVDFVKSCIADIEIMRNSESTYEEGLEALQTTYKMVPSGWSWDRIDSITDESISFFLQMMDCYMGCRNYTNYADCKDAVEAIAEKMADQFINKEDIREALTLSETRFKEIYDRGKKNQ</sequence>
<dbReference type="HOGENOM" id="CLU_1632393_0_0_9"/>
<protein>
    <recommendedName>
        <fullName evidence="3">Lipoprotein</fullName>
    </recommendedName>
</protein>
<name>F2JHL5_CELLD</name>
<gene>
    <name evidence="1" type="ordered locus">Clole_2548</name>
</gene>
<dbReference type="PROSITE" id="PS51257">
    <property type="entry name" value="PROKAR_LIPOPROTEIN"/>
    <property type="match status" value="1"/>
</dbReference>
<proteinExistence type="predicted"/>
<accession>F2JHL5</accession>
<dbReference type="EMBL" id="CP002582">
    <property type="protein sequence ID" value="ADZ84254.1"/>
    <property type="molecule type" value="Genomic_DNA"/>
</dbReference>
<dbReference type="RefSeq" id="WP_013657547.1">
    <property type="nucleotide sequence ID" value="NC_015275.1"/>
</dbReference>
<organism evidence="1 2">
    <name type="scientific">Cellulosilyticum lentocellum (strain ATCC 49066 / DSM 5427 / NCIMB 11756 / RHM5)</name>
    <name type="common">Clostridium lentocellum</name>
    <dbReference type="NCBI Taxonomy" id="642492"/>
    <lineage>
        <taxon>Bacteria</taxon>
        <taxon>Bacillati</taxon>
        <taxon>Bacillota</taxon>
        <taxon>Clostridia</taxon>
        <taxon>Lachnospirales</taxon>
        <taxon>Cellulosilyticaceae</taxon>
        <taxon>Cellulosilyticum</taxon>
    </lineage>
</organism>
<evidence type="ECO:0008006" key="3">
    <source>
        <dbReference type="Google" id="ProtNLM"/>
    </source>
</evidence>
<keyword evidence="2" id="KW-1185">Reference proteome</keyword>
<dbReference type="AlphaFoldDB" id="F2JHL5"/>
<evidence type="ECO:0000313" key="1">
    <source>
        <dbReference type="EMBL" id="ADZ84254.1"/>
    </source>
</evidence>